<dbReference type="Gene3D" id="3.40.50.2000">
    <property type="entry name" value="Glycogen Phosphorylase B"/>
    <property type="match status" value="1"/>
</dbReference>
<proteinExistence type="predicted"/>
<comment type="caution">
    <text evidence="2">The sequence shown here is derived from an EMBL/GenBank/DDBJ whole genome shotgun (WGS) entry which is preliminary data.</text>
</comment>
<feature type="non-terminal residue" evidence="2">
    <location>
        <position position="1"/>
    </location>
</feature>
<feature type="domain" description="Glycosyl transferase family 1" evidence="1">
    <location>
        <begin position="1"/>
        <end position="94"/>
    </location>
</feature>
<dbReference type="InterPro" id="IPR001296">
    <property type="entry name" value="Glyco_trans_1"/>
</dbReference>
<dbReference type="GO" id="GO:0016757">
    <property type="term" value="F:glycosyltransferase activity"/>
    <property type="evidence" value="ECO:0007669"/>
    <property type="project" value="InterPro"/>
</dbReference>
<accession>W1XI28</accession>
<evidence type="ECO:0000313" key="2">
    <source>
        <dbReference type="EMBL" id="ETJ29988.1"/>
    </source>
</evidence>
<evidence type="ECO:0000259" key="1">
    <source>
        <dbReference type="Pfam" id="PF00534"/>
    </source>
</evidence>
<dbReference type="SUPFAM" id="SSF53756">
    <property type="entry name" value="UDP-Glycosyltransferase/glycogen phosphorylase"/>
    <property type="match status" value="1"/>
</dbReference>
<dbReference type="EMBL" id="AZMM01015489">
    <property type="protein sequence ID" value="ETJ29988.1"/>
    <property type="molecule type" value="Genomic_DNA"/>
</dbReference>
<name>W1XI28_9ZZZZ</name>
<sequence length="95" mass="10705">NIRLYIIGDGVLKNELNNKIKQLELEDSIYMIGQISNPFYYMKNSDCFVLSSNHEGQPMVLLEALTLGQKIVATDIIANRGVLEHNLGELVENNI</sequence>
<feature type="non-terminal residue" evidence="2">
    <location>
        <position position="95"/>
    </location>
</feature>
<gene>
    <name evidence="2" type="ORF">Q604_UNBC15489G0001</name>
</gene>
<dbReference type="PANTHER" id="PTHR12526">
    <property type="entry name" value="GLYCOSYLTRANSFERASE"/>
    <property type="match status" value="1"/>
</dbReference>
<protein>
    <submittedName>
        <fullName evidence="2">Teichoic acid biosynthesis protein</fullName>
    </submittedName>
</protein>
<dbReference type="Pfam" id="PF00534">
    <property type="entry name" value="Glycos_transf_1"/>
    <property type="match status" value="1"/>
</dbReference>
<dbReference type="PANTHER" id="PTHR12526:SF630">
    <property type="entry name" value="GLYCOSYLTRANSFERASE"/>
    <property type="match status" value="1"/>
</dbReference>
<reference evidence="2" key="1">
    <citation type="submission" date="2013-12" db="EMBL/GenBank/DDBJ databases">
        <title>A Varibaculum cambriense genome reconstructed from a premature infant gut community with otherwise low bacterial novelty that shifts toward anaerobic metabolism during the third week of life.</title>
        <authorList>
            <person name="Brown C.T."/>
            <person name="Sharon I."/>
            <person name="Thomas B.C."/>
            <person name="Castelle C.J."/>
            <person name="Morowitz M.J."/>
            <person name="Banfield J.F."/>
        </authorList>
    </citation>
    <scope>NUCLEOTIDE SEQUENCE</scope>
</reference>
<dbReference type="AlphaFoldDB" id="W1XI28"/>
<organism evidence="2">
    <name type="scientific">human gut metagenome</name>
    <dbReference type="NCBI Taxonomy" id="408170"/>
    <lineage>
        <taxon>unclassified sequences</taxon>
        <taxon>metagenomes</taxon>
        <taxon>organismal metagenomes</taxon>
    </lineage>
</organism>